<dbReference type="AlphaFoldDB" id="A0A0E9TRG7"/>
<dbReference type="EMBL" id="GBXM01052293">
    <property type="protein sequence ID" value="JAH56284.1"/>
    <property type="molecule type" value="Transcribed_RNA"/>
</dbReference>
<reference evidence="1" key="2">
    <citation type="journal article" date="2015" name="Fish Shellfish Immunol.">
        <title>Early steps in the European eel (Anguilla anguilla)-Vibrio vulnificus interaction in the gills: Role of the RtxA13 toxin.</title>
        <authorList>
            <person name="Callol A."/>
            <person name="Pajuelo D."/>
            <person name="Ebbesson L."/>
            <person name="Teles M."/>
            <person name="MacKenzie S."/>
            <person name="Amaro C."/>
        </authorList>
    </citation>
    <scope>NUCLEOTIDE SEQUENCE</scope>
</reference>
<protein>
    <submittedName>
        <fullName evidence="1">Uncharacterized protein</fullName>
    </submittedName>
</protein>
<organism evidence="1">
    <name type="scientific">Anguilla anguilla</name>
    <name type="common">European freshwater eel</name>
    <name type="synonym">Muraena anguilla</name>
    <dbReference type="NCBI Taxonomy" id="7936"/>
    <lineage>
        <taxon>Eukaryota</taxon>
        <taxon>Metazoa</taxon>
        <taxon>Chordata</taxon>
        <taxon>Craniata</taxon>
        <taxon>Vertebrata</taxon>
        <taxon>Euteleostomi</taxon>
        <taxon>Actinopterygii</taxon>
        <taxon>Neopterygii</taxon>
        <taxon>Teleostei</taxon>
        <taxon>Anguilliformes</taxon>
        <taxon>Anguillidae</taxon>
        <taxon>Anguilla</taxon>
    </lineage>
</organism>
<accession>A0A0E9TRG7</accession>
<proteinExistence type="predicted"/>
<sequence length="39" mass="4534">MTKVLLNQALMYDSVLLFSLINPFIHCLRPLIHISFAIF</sequence>
<evidence type="ECO:0000313" key="1">
    <source>
        <dbReference type="EMBL" id="JAH56284.1"/>
    </source>
</evidence>
<name>A0A0E9TRG7_ANGAN</name>
<reference evidence="1" key="1">
    <citation type="submission" date="2014-11" db="EMBL/GenBank/DDBJ databases">
        <authorList>
            <person name="Amaro Gonzalez C."/>
        </authorList>
    </citation>
    <scope>NUCLEOTIDE SEQUENCE</scope>
</reference>